<organism evidence="3 4">
    <name type="scientific">Polystyrenella longa</name>
    <dbReference type="NCBI Taxonomy" id="2528007"/>
    <lineage>
        <taxon>Bacteria</taxon>
        <taxon>Pseudomonadati</taxon>
        <taxon>Planctomycetota</taxon>
        <taxon>Planctomycetia</taxon>
        <taxon>Planctomycetales</taxon>
        <taxon>Planctomycetaceae</taxon>
        <taxon>Polystyrenella</taxon>
    </lineage>
</organism>
<evidence type="ECO:0000259" key="2">
    <source>
        <dbReference type="Pfam" id="PF13369"/>
    </source>
</evidence>
<dbReference type="AlphaFoldDB" id="A0A518CMZ0"/>
<evidence type="ECO:0000256" key="1">
    <source>
        <dbReference type="ARBA" id="ARBA00007100"/>
    </source>
</evidence>
<name>A0A518CMZ0_9PLAN</name>
<dbReference type="OrthoDB" id="232498at2"/>
<dbReference type="RefSeq" id="WP_144995853.1">
    <property type="nucleotide sequence ID" value="NZ_CP036281.1"/>
</dbReference>
<dbReference type="Gene3D" id="1.25.40.10">
    <property type="entry name" value="Tetratricopeptide repeat domain"/>
    <property type="match status" value="1"/>
</dbReference>
<evidence type="ECO:0000313" key="4">
    <source>
        <dbReference type="Proteomes" id="UP000317178"/>
    </source>
</evidence>
<reference evidence="3 4" key="1">
    <citation type="submission" date="2019-02" db="EMBL/GenBank/DDBJ databases">
        <title>Deep-cultivation of Planctomycetes and their phenomic and genomic characterization uncovers novel biology.</title>
        <authorList>
            <person name="Wiegand S."/>
            <person name="Jogler M."/>
            <person name="Boedeker C."/>
            <person name="Pinto D."/>
            <person name="Vollmers J."/>
            <person name="Rivas-Marin E."/>
            <person name="Kohn T."/>
            <person name="Peeters S.H."/>
            <person name="Heuer A."/>
            <person name="Rast P."/>
            <person name="Oberbeckmann S."/>
            <person name="Bunk B."/>
            <person name="Jeske O."/>
            <person name="Meyerdierks A."/>
            <person name="Storesund J.E."/>
            <person name="Kallscheuer N."/>
            <person name="Luecker S."/>
            <person name="Lage O.M."/>
            <person name="Pohl T."/>
            <person name="Merkel B.J."/>
            <person name="Hornburger P."/>
            <person name="Mueller R.-W."/>
            <person name="Bruemmer F."/>
            <person name="Labrenz M."/>
            <person name="Spormann A.M."/>
            <person name="Op den Camp H."/>
            <person name="Overmann J."/>
            <person name="Amann R."/>
            <person name="Jetten M.S.M."/>
            <person name="Mascher T."/>
            <person name="Medema M.H."/>
            <person name="Devos D.P."/>
            <person name="Kaster A.-K."/>
            <person name="Ovreas L."/>
            <person name="Rohde M."/>
            <person name="Galperin M.Y."/>
            <person name="Jogler C."/>
        </authorList>
    </citation>
    <scope>NUCLEOTIDE SEQUENCE [LARGE SCALE GENOMIC DNA]</scope>
    <source>
        <strain evidence="3 4">Pla110</strain>
    </source>
</reference>
<dbReference type="EMBL" id="CP036281">
    <property type="protein sequence ID" value="QDU80590.1"/>
    <property type="molecule type" value="Genomic_DNA"/>
</dbReference>
<dbReference type="KEGG" id="plon:Pla110_23210"/>
<dbReference type="SUPFAM" id="SSF48452">
    <property type="entry name" value="TPR-like"/>
    <property type="match status" value="1"/>
</dbReference>
<feature type="domain" description="Protein SirB1 N-terminal" evidence="2">
    <location>
        <begin position="49"/>
        <end position="196"/>
    </location>
</feature>
<proteinExistence type="inferred from homology"/>
<comment type="similarity">
    <text evidence="1">Belongs to the UPF0162 family.</text>
</comment>
<sequence length="279" mass="31812">MHRLISYEEDHEFCKLLQRRSDIDLAVVALELSRDAYPDLNFGESLAWIDQRGRELAVELKTSDNDLHRLQKVSNCLSTRHELQGNVKSFQSVDGSYLHRVIEQRHGLPIVLSIIYQAVAEQVGIVLHGVAAPMHFILCYLDGDEPLYVDPFSGGKVMNRDDCLIFLSKRTEFAPDELDPYLRPARPREIVIRMLNNLKALYAQEKDWAASLKVQQRLYSLEPADLSAKRDLGIIAFHAGETGKAWQILKSCLPEASEKEQIVLAGYLNQAERKLSQWN</sequence>
<keyword evidence="4" id="KW-1185">Reference proteome</keyword>
<dbReference type="PANTHER" id="PTHR31350:SF21">
    <property type="entry name" value="F-BOX ONLY PROTEIN 21"/>
    <property type="match status" value="1"/>
</dbReference>
<protein>
    <recommendedName>
        <fullName evidence="2">Protein SirB1 N-terminal domain-containing protein</fullName>
    </recommendedName>
</protein>
<dbReference type="Pfam" id="PF13371">
    <property type="entry name" value="TPR_9"/>
    <property type="match status" value="1"/>
</dbReference>
<dbReference type="InterPro" id="IPR011990">
    <property type="entry name" value="TPR-like_helical_dom_sf"/>
</dbReference>
<gene>
    <name evidence="3" type="ORF">Pla110_23210</name>
</gene>
<dbReference type="InterPro" id="IPR032698">
    <property type="entry name" value="SirB1_N"/>
</dbReference>
<accession>A0A518CMZ0</accession>
<dbReference type="PANTHER" id="PTHR31350">
    <property type="entry name" value="SI:DKEY-261L7.2"/>
    <property type="match status" value="1"/>
</dbReference>
<dbReference type="Pfam" id="PF13369">
    <property type="entry name" value="Transglut_core2"/>
    <property type="match status" value="1"/>
</dbReference>
<evidence type="ECO:0000313" key="3">
    <source>
        <dbReference type="EMBL" id="QDU80590.1"/>
    </source>
</evidence>
<dbReference type="Proteomes" id="UP000317178">
    <property type="component" value="Chromosome"/>
</dbReference>